<proteinExistence type="predicted"/>
<dbReference type="Gramene" id="KGN61749">
    <property type="protein sequence ID" value="KGN61749"/>
    <property type="gene ID" value="Csa_2G237680"/>
</dbReference>
<gene>
    <name evidence="1" type="ORF">Csa_2G237680</name>
</gene>
<dbReference type="Proteomes" id="UP000029981">
    <property type="component" value="Chromosome 2"/>
</dbReference>
<reference evidence="1 2" key="1">
    <citation type="journal article" date="2009" name="Nat. Genet.">
        <title>The genome of the cucumber, Cucumis sativus L.</title>
        <authorList>
            <person name="Huang S."/>
            <person name="Li R."/>
            <person name="Zhang Z."/>
            <person name="Li L."/>
            <person name="Gu X."/>
            <person name="Fan W."/>
            <person name="Lucas W.J."/>
            <person name="Wang X."/>
            <person name="Xie B."/>
            <person name="Ni P."/>
            <person name="Ren Y."/>
            <person name="Zhu H."/>
            <person name="Li J."/>
            <person name="Lin K."/>
            <person name="Jin W."/>
            <person name="Fei Z."/>
            <person name="Li G."/>
            <person name="Staub J."/>
            <person name="Kilian A."/>
            <person name="van der Vossen E.A."/>
            <person name="Wu Y."/>
            <person name="Guo J."/>
            <person name="He J."/>
            <person name="Jia Z."/>
            <person name="Ren Y."/>
            <person name="Tian G."/>
            <person name="Lu Y."/>
            <person name="Ruan J."/>
            <person name="Qian W."/>
            <person name="Wang M."/>
            <person name="Huang Q."/>
            <person name="Li B."/>
            <person name="Xuan Z."/>
            <person name="Cao J."/>
            <person name="Asan"/>
            <person name="Wu Z."/>
            <person name="Zhang J."/>
            <person name="Cai Q."/>
            <person name="Bai Y."/>
            <person name="Zhao B."/>
            <person name="Han Y."/>
            <person name="Li Y."/>
            <person name="Li X."/>
            <person name="Wang S."/>
            <person name="Shi Q."/>
            <person name="Liu S."/>
            <person name="Cho W.K."/>
            <person name="Kim J.Y."/>
            <person name="Xu Y."/>
            <person name="Heller-Uszynska K."/>
            <person name="Miao H."/>
            <person name="Cheng Z."/>
            <person name="Zhang S."/>
            <person name="Wu J."/>
            <person name="Yang Y."/>
            <person name="Kang H."/>
            <person name="Li M."/>
            <person name="Liang H."/>
            <person name="Ren X."/>
            <person name="Shi Z."/>
            <person name="Wen M."/>
            <person name="Jian M."/>
            <person name="Yang H."/>
            <person name="Zhang G."/>
            <person name="Yang Z."/>
            <person name="Chen R."/>
            <person name="Liu S."/>
            <person name="Li J."/>
            <person name="Ma L."/>
            <person name="Liu H."/>
            <person name="Zhou Y."/>
            <person name="Zhao J."/>
            <person name="Fang X."/>
            <person name="Li G."/>
            <person name="Fang L."/>
            <person name="Li Y."/>
            <person name="Liu D."/>
            <person name="Zheng H."/>
            <person name="Zhang Y."/>
            <person name="Qin N."/>
            <person name="Li Z."/>
            <person name="Yang G."/>
            <person name="Yang S."/>
            <person name="Bolund L."/>
            <person name="Kristiansen K."/>
            <person name="Zheng H."/>
            <person name="Li S."/>
            <person name="Zhang X."/>
            <person name="Yang H."/>
            <person name="Wang J."/>
            <person name="Sun R."/>
            <person name="Zhang B."/>
            <person name="Jiang S."/>
            <person name="Wang J."/>
            <person name="Du Y."/>
            <person name="Li S."/>
        </authorList>
    </citation>
    <scope>NUCLEOTIDE SEQUENCE [LARGE SCALE GENOMIC DNA]</scope>
    <source>
        <strain evidence="2">cv. 9930</strain>
    </source>
</reference>
<protein>
    <submittedName>
        <fullName evidence="1">Uncharacterized protein</fullName>
    </submittedName>
</protein>
<evidence type="ECO:0000313" key="1">
    <source>
        <dbReference type="EMBL" id="KGN61749.1"/>
    </source>
</evidence>
<dbReference type="EMBL" id="CM002923">
    <property type="protein sequence ID" value="KGN61749.1"/>
    <property type="molecule type" value="Genomic_DNA"/>
</dbReference>
<reference evidence="1 2" key="4">
    <citation type="journal article" date="2011" name="BMC Genomics">
        <title>RNA-Seq improves annotation of protein-coding genes in the cucumber genome.</title>
        <authorList>
            <person name="Li Z."/>
            <person name="Zhang Z."/>
            <person name="Yan P."/>
            <person name="Huang S."/>
            <person name="Fei Z."/>
            <person name="Lin K."/>
        </authorList>
    </citation>
    <scope>NUCLEOTIDE SEQUENCE [LARGE SCALE GENOMIC DNA]</scope>
    <source>
        <strain evidence="2">cv. 9930</strain>
    </source>
</reference>
<reference evidence="1 2" key="2">
    <citation type="journal article" date="2009" name="PLoS ONE">
        <title>An integrated genetic and cytogenetic map of the cucumber genome.</title>
        <authorList>
            <person name="Ren Y."/>
            <person name="Zhang Z."/>
            <person name="Liu J."/>
            <person name="Staub J.E."/>
            <person name="Han Y."/>
            <person name="Cheng Z."/>
            <person name="Li X."/>
            <person name="Lu J."/>
            <person name="Miao H."/>
            <person name="Kang H."/>
            <person name="Xie B."/>
            <person name="Gu X."/>
            <person name="Wang X."/>
            <person name="Du Y."/>
            <person name="Jin W."/>
            <person name="Huang S."/>
        </authorList>
    </citation>
    <scope>NUCLEOTIDE SEQUENCE [LARGE SCALE GENOMIC DNA]</scope>
    <source>
        <strain evidence="2">cv. 9930</strain>
    </source>
</reference>
<evidence type="ECO:0000313" key="2">
    <source>
        <dbReference type="Proteomes" id="UP000029981"/>
    </source>
</evidence>
<organism evidence="1 2">
    <name type="scientific">Cucumis sativus</name>
    <name type="common">Cucumber</name>
    <dbReference type="NCBI Taxonomy" id="3659"/>
    <lineage>
        <taxon>Eukaryota</taxon>
        <taxon>Viridiplantae</taxon>
        <taxon>Streptophyta</taxon>
        <taxon>Embryophyta</taxon>
        <taxon>Tracheophyta</taxon>
        <taxon>Spermatophyta</taxon>
        <taxon>Magnoliopsida</taxon>
        <taxon>eudicotyledons</taxon>
        <taxon>Gunneridae</taxon>
        <taxon>Pentapetalae</taxon>
        <taxon>rosids</taxon>
        <taxon>fabids</taxon>
        <taxon>Cucurbitales</taxon>
        <taxon>Cucurbitaceae</taxon>
        <taxon>Benincaseae</taxon>
        <taxon>Cucumis</taxon>
    </lineage>
</organism>
<sequence>METSYDESRWATLFHRLKRNLTARRRISGRRASRSETSYIRRRLGEKNPGTVGDCFSISTIPKK</sequence>
<name>A0A0A0LL09_CUCSA</name>
<accession>A0A0A0LL09</accession>
<keyword evidence="2" id="KW-1185">Reference proteome</keyword>
<reference evidence="1 2" key="3">
    <citation type="journal article" date="2010" name="BMC Genomics">
        <title>Transcriptome sequencing and comparative analysis of cucumber flowers with different sex types.</title>
        <authorList>
            <person name="Guo S."/>
            <person name="Zheng Y."/>
            <person name="Joung J.G."/>
            <person name="Liu S."/>
            <person name="Zhang Z."/>
            <person name="Crasta O.R."/>
            <person name="Sobral B.W."/>
            <person name="Xu Y."/>
            <person name="Huang S."/>
            <person name="Fei Z."/>
        </authorList>
    </citation>
    <scope>NUCLEOTIDE SEQUENCE [LARGE SCALE GENOMIC DNA]</scope>
    <source>
        <strain evidence="2">cv. 9930</strain>
    </source>
</reference>
<dbReference type="AlphaFoldDB" id="A0A0A0LL09"/>